<dbReference type="EC" id="3.6.1.27" evidence="1"/>
<dbReference type="GO" id="GO:0050380">
    <property type="term" value="F:undecaprenyl-diphosphatase activity"/>
    <property type="evidence" value="ECO:0007669"/>
    <property type="project" value="UniProtKB-EC"/>
</dbReference>
<accession>A3QHE9</accession>
<evidence type="ECO:0000256" key="2">
    <source>
        <dbReference type="ARBA" id="ARBA00032707"/>
    </source>
</evidence>
<dbReference type="PANTHER" id="PTHR14969:SF13">
    <property type="entry name" value="AT30094P"/>
    <property type="match status" value="1"/>
</dbReference>
<feature type="signal peptide" evidence="4">
    <location>
        <begin position="1"/>
        <end position="44"/>
    </location>
</feature>
<organism evidence="6 7">
    <name type="scientific">Shewanella loihica (strain ATCC BAA-1088 / PV-4)</name>
    <dbReference type="NCBI Taxonomy" id="323850"/>
    <lineage>
        <taxon>Bacteria</taxon>
        <taxon>Pseudomonadati</taxon>
        <taxon>Pseudomonadota</taxon>
        <taxon>Gammaproteobacteria</taxon>
        <taxon>Alteromonadales</taxon>
        <taxon>Shewanellaceae</taxon>
        <taxon>Shewanella</taxon>
    </lineage>
</organism>
<evidence type="ECO:0000256" key="3">
    <source>
        <dbReference type="ARBA" id="ARBA00047594"/>
    </source>
</evidence>
<dbReference type="PANTHER" id="PTHR14969">
    <property type="entry name" value="SPHINGOSINE-1-PHOSPHATE PHOSPHOHYDROLASE"/>
    <property type="match status" value="1"/>
</dbReference>
<sequence length="460" mass="50260" precursor="true">MPIKALRLKAMQLKATRLKAKLLQARLLQASALLGTSLNLVAMAAPYNAINESIDDGFVEAGDILVIAIPATGYLASWLYDDFEGAKQLTFSVLTTQLIVEATKSTVGRYRPNSNVAGGSYKSFPSGHSAGAFSGAAFLQSRYGSRWGIPAYLGAGVVAASRVHGRRHYADDVLGGAGIAILVNQYFVERYDNQGLAVSLFPNDEGGLQFNLSMPLDGPLNGRAGPRAEKRAQPAVHGPKRHRFAVNLGFNMTDSLGMAGAKDLLPDSQLVDDHQPFSYLLYEYLDSSKTSLQLELSPNETRLFGTLSGEFELDGKQYQDGDSLYLAFKQWSLGSQYFYRFAPQGDWHFKLGGGLYAYWVELEVDYLTGGQYAGEGSLEVMPSIEGRTRYHIGGGLSADAMARFQAWSGNQLVAAEAGLSYALGEEWVMGLKYAYSEAKWDALNMEYQTDSIVLTVENRF</sequence>
<comment type="catalytic activity">
    <reaction evidence="3">
        <text>di-trans,octa-cis-undecaprenyl diphosphate + H2O = di-trans,octa-cis-undecaprenyl phosphate + phosphate + H(+)</text>
        <dbReference type="Rhea" id="RHEA:28094"/>
        <dbReference type="ChEBI" id="CHEBI:15377"/>
        <dbReference type="ChEBI" id="CHEBI:15378"/>
        <dbReference type="ChEBI" id="CHEBI:43474"/>
        <dbReference type="ChEBI" id="CHEBI:58405"/>
        <dbReference type="ChEBI" id="CHEBI:60392"/>
        <dbReference type="EC" id="3.6.1.27"/>
    </reaction>
</comment>
<dbReference type="HOGENOM" id="CLU_619478_0_0_6"/>
<feature type="chain" id="PRO_5002657705" description="undecaprenyl-diphosphate phosphatase" evidence="4">
    <location>
        <begin position="45"/>
        <end position="460"/>
    </location>
</feature>
<dbReference type="STRING" id="323850.Shew_3031"/>
<dbReference type="Proteomes" id="UP000001558">
    <property type="component" value="Chromosome"/>
</dbReference>
<evidence type="ECO:0000256" key="4">
    <source>
        <dbReference type="SAM" id="SignalP"/>
    </source>
</evidence>
<dbReference type="Gene3D" id="1.20.144.10">
    <property type="entry name" value="Phosphatidic acid phosphatase type 2/haloperoxidase"/>
    <property type="match status" value="1"/>
</dbReference>
<feature type="domain" description="Phosphatidic acid phosphatase type 2/haloperoxidase" evidence="5">
    <location>
        <begin position="84"/>
        <end position="188"/>
    </location>
</feature>
<keyword evidence="4" id="KW-0732">Signal</keyword>
<dbReference type="AlphaFoldDB" id="A3QHE9"/>
<dbReference type="Pfam" id="PF01569">
    <property type="entry name" value="PAP2"/>
    <property type="match status" value="1"/>
</dbReference>
<protein>
    <recommendedName>
        <fullName evidence="1">undecaprenyl-diphosphate phosphatase</fullName>
        <ecNumber evidence="1">3.6.1.27</ecNumber>
    </recommendedName>
    <alternativeName>
        <fullName evidence="2">Undecaprenyl pyrophosphate phosphatase</fullName>
    </alternativeName>
</protein>
<keyword evidence="7" id="KW-1185">Reference proteome</keyword>
<dbReference type="eggNOG" id="COG0671">
    <property type="taxonomic scope" value="Bacteria"/>
</dbReference>
<dbReference type="InterPro" id="IPR036938">
    <property type="entry name" value="PAP2/HPO_sf"/>
</dbReference>
<dbReference type="SMART" id="SM00014">
    <property type="entry name" value="acidPPc"/>
    <property type="match status" value="1"/>
</dbReference>
<dbReference type="KEGG" id="slo:Shew_3031"/>
<dbReference type="SUPFAM" id="SSF48317">
    <property type="entry name" value="Acid phosphatase/Vanadium-dependent haloperoxidase"/>
    <property type="match status" value="1"/>
</dbReference>
<evidence type="ECO:0000313" key="7">
    <source>
        <dbReference type="Proteomes" id="UP000001558"/>
    </source>
</evidence>
<proteinExistence type="predicted"/>
<evidence type="ECO:0000259" key="5">
    <source>
        <dbReference type="SMART" id="SM00014"/>
    </source>
</evidence>
<dbReference type="InterPro" id="IPR000326">
    <property type="entry name" value="PAP2/HPO"/>
</dbReference>
<name>A3QHE9_SHELP</name>
<dbReference type="EMBL" id="CP000606">
    <property type="protein sequence ID" value="ABO24897.1"/>
    <property type="molecule type" value="Genomic_DNA"/>
</dbReference>
<reference evidence="6 7" key="1">
    <citation type="submission" date="2007-03" db="EMBL/GenBank/DDBJ databases">
        <title>Complete sequence of Shewanella loihica PV-4.</title>
        <authorList>
            <consortium name="US DOE Joint Genome Institute"/>
            <person name="Copeland A."/>
            <person name="Lucas S."/>
            <person name="Lapidus A."/>
            <person name="Barry K."/>
            <person name="Detter J.C."/>
            <person name="Glavina del Rio T."/>
            <person name="Hammon N."/>
            <person name="Israni S."/>
            <person name="Dalin E."/>
            <person name="Tice H."/>
            <person name="Pitluck S."/>
            <person name="Chain P."/>
            <person name="Malfatti S."/>
            <person name="Shin M."/>
            <person name="Vergez L."/>
            <person name="Schmutz J."/>
            <person name="Larimer F."/>
            <person name="Land M."/>
            <person name="Hauser L."/>
            <person name="Kyrpides N."/>
            <person name="Mikhailova N."/>
            <person name="Romine M.F."/>
            <person name="Serres G."/>
            <person name="Fredrickson J."/>
            <person name="Tiedje J."/>
            <person name="Richardson P."/>
        </authorList>
    </citation>
    <scope>NUCLEOTIDE SEQUENCE [LARGE SCALE GENOMIC DNA]</scope>
    <source>
        <strain evidence="7">ATCC BAA-1088 / PV-4</strain>
    </source>
</reference>
<dbReference type="CDD" id="cd03394">
    <property type="entry name" value="PAP2_like_5"/>
    <property type="match status" value="1"/>
</dbReference>
<evidence type="ECO:0000313" key="6">
    <source>
        <dbReference type="EMBL" id="ABO24897.1"/>
    </source>
</evidence>
<evidence type="ECO:0000256" key="1">
    <source>
        <dbReference type="ARBA" id="ARBA00012374"/>
    </source>
</evidence>
<gene>
    <name evidence="6" type="ordered locus">Shew_3031</name>
</gene>